<dbReference type="CDD" id="cd00082">
    <property type="entry name" value="HisKA"/>
    <property type="match status" value="1"/>
</dbReference>
<evidence type="ECO:0000256" key="1">
    <source>
        <dbReference type="ARBA" id="ARBA00000085"/>
    </source>
</evidence>
<dbReference type="Pfam" id="PF00512">
    <property type="entry name" value="HisKA"/>
    <property type="match status" value="1"/>
</dbReference>
<dbReference type="Gene3D" id="3.30.565.10">
    <property type="entry name" value="Histidine kinase-like ATPase, C-terminal domain"/>
    <property type="match status" value="1"/>
</dbReference>
<evidence type="ECO:0000256" key="4">
    <source>
        <dbReference type="ARBA" id="ARBA00022679"/>
    </source>
</evidence>
<dbReference type="CDD" id="cd00130">
    <property type="entry name" value="PAS"/>
    <property type="match status" value="2"/>
</dbReference>
<dbReference type="Pfam" id="PF00072">
    <property type="entry name" value="Response_reg"/>
    <property type="match status" value="1"/>
</dbReference>
<feature type="domain" description="PAS" evidence="10">
    <location>
        <begin position="132"/>
        <end position="205"/>
    </location>
</feature>
<evidence type="ECO:0000259" key="11">
    <source>
        <dbReference type="PROSITE" id="PS50113"/>
    </source>
</evidence>
<reference evidence="12" key="1">
    <citation type="submission" date="2021-01" db="EMBL/GenBank/DDBJ databases">
        <title>Modified the classification status of verrucomicrobia.</title>
        <authorList>
            <person name="Feng X."/>
        </authorList>
    </citation>
    <scope>NUCLEOTIDE SEQUENCE</scope>
    <source>
        <strain evidence="12">JCM 18052</strain>
    </source>
</reference>
<name>A0A934VBG7_9BACT</name>
<dbReference type="PANTHER" id="PTHR43047">
    <property type="entry name" value="TWO-COMPONENT HISTIDINE PROTEIN KINASE"/>
    <property type="match status" value="1"/>
</dbReference>
<gene>
    <name evidence="12" type="ORF">JIN84_10920</name>
</gene>
<dbReference type="SMART" id="SM00086">
    <property type="entry name" value="PAC"/>
    <property type="match status" value="2"/>
</dbReference>
<evidence type="ECO:0000256" key="2">
    <source>
        <dbReference type="ARBA" id="ARBA00012438"/>
    </source>
</evidence>
<dbReference type="SUPFAM" id="SSF55874">
    <property type="entry name" value="ATPase domain of HSP90 chaperone/DNA topoisomerase II/histidine kinase"/>
    <property type="match status" value="1"/>
</dbReference>
<comment type="catalytic activity">
    <reaction evidence="1">
        <text>ATP + protein L-histidine = ADP + protein N-phospho-L-histidine.</text>
        <dbReference type="EC" id="2.7.13.3"/>
    </reaction>
</comment>
<dbReference type="FunFam" id="3.30.565.10:FF:000006">
    <property type="entry name" value="Sensor histidine kinase WalK"/>
    <property type="match status" value="1"/>
</dbReference>
<dbReference type="InterPro" id="IPR001610">
    <property type="entry name" value="PAC"/>
</dbReference>
<accession>A0A934VBG7</accession>
<dbReference type="SMART" id="SM00388">
    <property type="entry name" value="HisKA"/>
    <property type="match status" value="1"/>
</dbReference>
<dbReference type="InterPro" id="IPR036097">
    <property type="entry name" value="HisK_dim/P_sf"/>
</dbReference>
<evidence type="ECO:0000256" key="5">
    <source>
        <dbReference type="ARBA" id="ARBA00022777"/>
    </source>
</evidence>
<dbReference type="RefSeq" id="WP_200351081.1">
    <property type="nucleotide sequence ID" value="NZ_BAABHZ010000006.1"/>
</dbReference>
<evidence type="ECO:0000256" key="3">
    <source>
        <dbReference type="ARBA" id="ARBA00022553"/>
    </source>
</evidence>
<dbReference type="InterPro" id="IPR000700">
    <property type="entry name" value="PAS-assoc_C"/>
</dbReference>
<dbReference type="InterPro" id="IPR003594">
    <property type="entry name" value="HATPase_dom"/>
</dbReference>
<dbReference type="InterPro" id="IPR001789">
    <property type="entry name" value="Sig_transdc_resp-reg_receiver"/>
</dbReference>
<dbReference type="InterPro" id="IPR004358">
    <property type="entry name" value="Sig_transdc_His_kin-like_C"/>
</dbReference>
<proteinExistence type="predicted"/>
<organism evidence="12 13">
    <name type="scientific">Luteolibacter yonseiensis</name>
    <dbReference type="NCBI Taxonomy" id="1144680"/>
    <lineage>
        <taxon>Bacteria</taxon>
        <taxon>Pseudomonadati</taxon>
        <taxon>Verrucomicrobiota</taxon>
        <taxon>Verrucomicrobiia</taxon>
        <taxon>Verrucomicrobiales</taxon>
        <taxon>Verrucomicrobiaceae</taxon>
        <taxon>Luteolibacter</taxon>
    </lineage>
</organism>
<dbReference type="PROSITE" id="PS50113">
    <property type="entry name" value="PAC"/>
    <property type="match status" value="2"/>
</dbReference>
<keyword evidence="4" id="KW-0808">Transferase</keyword>
<protein>
    <recommendedName>
        <fullName evidence="2">histidine kinase</fullName>
        <ecNumber evidence="2">2.7.13.3</ecNumber>
    </recommendedName>
</protein>
<dbReference type="PRINTS" id="PR00344">
    <property type="entry name" value="BCTRLSENSOR"/>
</dbReference>
<keyword evidence="3 6" id="KW-0597">Phosphoprotein</keyword>
<dbReference type="PROSITE" id="PS50109">
    <property type="entry name" value="HIS_KIN"/>
    <property type="match status" value="1"/>
</dbReference>
<dbReference type="AlphaFoldDB" id="A0A934VBG7"/>
<dbReference type="GO" id="GO:0000155">
    <property type="term" value="F:phosphorelay sensor kinase activity"/>
    <property type="evidence" value="ECO:0007669"/>
    <property type="project" value="InterPro"/>
</dbReference>
<comment type="caution">
    <text evidence="12">The sequence shown here is derived from an EMBL/GenBank/DDBJ whole genome shotgun (WGS) entry which is preliminary data.</text>
</comment>
<dbReference type="Gene3D" id="1.10.287.130">
    <property type="match status" value="1"/>
</dbReference>
<feature type="modified residue" description="4-aspartylphosphate" evidence="6">
    <location>
        <position position="560"/>
    </location>
</feature>
<evidence type="ECO:0000256" key="6">
    <source>
        <dbReference type="PROSITE-ProRule" id="PRU00169"/>
    </source>
</evidence>
<evidence type="ECO:0000313" key="13">
    <source>
        <dbReference type="Proteomes" id="UP000600139"/>
    </source>
</evidence>
<feature type="domain" description="Histidine kinase" evidence="8">
    <location>
        <begin position="269"/>
        <end position="485"/>
    </location>
</feature>
<dbReference type="NCBIfam" id="TIGR00229">
    <property type="entry name" value="sensory_box"/>
    <property type="match status" value="2"/>
</dbReference>
<dbReference type="SMART" id="SM00387">
    <property type="entry name" value="HATPase_c"/>
    <property type="match status" value="1"/>
</dbReference>
<feature type="domain" description="Response regulatory" evidence="9">
    <location>
        <begin position="511"/>
        <end position="625"/>
    </location>
</feature>
<dbReference type="SUPFAM" id="SSF47384">
    <property type="entry name" value="Homodimeric domain of signal transducing histidine kinase"/>
    <property type="match status" value="1"/>
</dbReference>
<dbReference type="SUPFAM" id="SSF52172">
    <property type="entry name" value="CheY-like"/>
    <property type="match status" value="1"/>
</dbReference>
<dbReference type="InterPro" id="IPR036890">
    <property type="entry name" value="HATPase_C_sf"/>
</dbReference>
<dbReference type="SMART" id="SM00091">
    <property type="entry name" value="PAS"/>
    <property type="match status" value="2"/>
</dbReference>
<dbReference type="PANTHER" id="PTHR43047:SF72">
    <property type="entry name" value="OSMOSENSING HISTIDINE PROTEIN KINASE SLN1"/>
    <property type="match status" value="1"/>
</dbReference>
<evidence type="ECO:0000259" key="8">
    <source>
        <dbReference type="PROSITE" id="PS50109"/>
    </source>
</evidence>
<dbReference type="InterPro" id="IPR005467">
    <property type="entry name" value="His_kinase_dom"/>
</dbReference>
<dbReference type="Pfam" id="PF02518">
    <property type="entry name" value="HATPase_c"/>
    <property type="match status" value="1"/>
</dbReference>
<dbReference type="EC" id="2.7.13.3" evidence="2"/>
<evidence type="ECO:0000259" key="9">
    <source>
        <dbReference type="PROSITE" id="PS50110"/>
    </source>
</evidence>
<feature type="domain" description="PAC" evidence="11">
    <location>
        <begin position="79"/>
        <end position="131"/>
    </location>
</feature>
<dbReference type="GO" id="GO:0009927">
    <property type="term" value="F:histidine phosphotransfer kinase activity"/>
    <property type="evidence" value="ECO:0007669"/>
    <property type="project" value="TreeGrafter"/>
</dbReference>
<dbReference type="PROSITE" id="PS50112">
    <property type="entry name" value="PAS"/>
    <property type="match status" value="1"/>
</dbReference>
<feature type="domain" description="PAC" evidence="11">
    <location>
        <begin position="207"/>
        <end position="259"/>
    </location>
</feature>
<sequence length="632" mass="70714">MKAKRDNFDYLVASVEDYAIFTLNVGGYIQDWNLGAERTKLYQAPEIIGKHFRCFYSAEDQAAGLPEKELEVAARNGRVSDEGWRYRKDGERFWANVTITAIRGINGELEGFLKITRDLTERMLAMESLRQSDERFRLFLECVQDYAILMLDVDGRVVTWNQGARRIKGYEQHEIIGRHFSTFYPQDAREAQLPERLLRRAIEDGRTEDEGWRIRKDGSRFWGNVIITALHDSGGNLRGFAKITRDLSEKRQVMELQETDRRKDLFLATLAHELRNPLAPILMGVDVIAHSPADQTMVRGIAGTLKRQVDQMVHLIDDLLDMSRISTGKVMLKRSKVVLQDVINSACETVAPSMDAREQELVTDMPRGRIIIEADSHRLAQVVSNLLSNAVKFTPKRGRIRLEIRVEQEEMLRITVKDNGRGIPKEELSRVFDLFEQGSSLAEGGLGIGLTLVRSIIEMHGGVIHATSEGEGRGSDFTALLPIVISSGSDAGESATHTVDSPAPPATEKPRVLVVDDGKSAADILTMFFEMEGLLCATAYDGIEAVELAKTFQPDLICMDLGMPRMNGLDAARIIRMTDKAVAIVALSGWGTDDDRRSTAAAGFDQHLVKPVSPDDIRGLIRRYLRDNARAC</sequence>
<evidence type="ECO:0000313" key="12">
    <source>
        <dbReference type="EMBL" id="MBK1816125.1"/>
    </source>
</evidence>
<evidence type="ECO:0000259" key="10">
    <source>
        <dbReference type="PROSITE" id="PS50112"/>
    </source>
</evidence>
<dbReference type="Gene3D" id="3.30.450.20">
    <property type="entry name" value="PAS domain"/>
    <property type="match status" value="2"/>
</dbReference>
<evidence type="ECO:0000256" key="7">
    <source>
        <dbReference type="SAM" id="MobiDB-lite"/>
    </source>
</evidence>
<dbReference type="SMART" id="SM00448">
    <property type="entry name" value="REC"/>
    <property type="match status" value="1"/>
</dbReference>
<dbReference type="SUPFAM" id="SSF55785">
    <property type="entry name" value="PYP-like sensor domain (PAS domain)"/>
    <property type="match status" value="2"/>
</dbReference>
<dbReference type="InterPro" id="IPR035965">
    <property type="entry name" value="PAS-like_dom_sf"/>
</dbReference>
<dbReference type="EMBL" id="JAENIK010000011">
    <property type="protein sequence ID" value="MBK1816125.1"/>
    <property type="molecule type" value="Genomic_DNA"/>
</dbReference>
<dbReference type="GO" id="GO:0005886">
    <property type="term" value="C:plasma membrane"/>
    <property type="evidence" value="ECO:0007669"/>
    <property type="project" value="TreeGrafter"/>
</dbReference>
<dbReference type="Proteomes" id="UP000600139">
    <property type="component" value="Unassembled WGS sequence"/>
</dbReference>
<dbReference type="PROSITE" id="PS50110">
    <property type="entry name" value="RESPONSE_REGULATORY"/>
    <property type="match status" value="1"/>
</dbReference>
<dbReference type="InterPro" id="IPR003661">
    <property type="entry name" value="HisK_dim/P_dom"/>
</dbReference>
<dbReference type="Gene3D" id="3.40.50.2300">
    <property type="match status" value="1"/>
</dbReference>
<keyword evidence="13" id="KW-1185">Reference proteome</keyword>
<dbReference type="Pfam" id="PF13426">
    <property type="entry name" value="PAS_9"/>
    <property type="match status" value="2"/>
</dbReference>
<dbReference type="InterPro" id="IPR011006">
    <property type="entry name" value="CheY-like_superfamily"/>
</dbReference>
<dbReference type="InterPro" id="IPR000014">
    <property type="entry name" value="PAS"/>
</dbReference>
<feature type="region of interest" description="Disordered" evidence="7">
    <location>
        <begin position="490"/>
        <end position="509"/>
    </location>
</feature>
<keyword evidence="5" id="KW-0418">Kinase</keyword>